<evidence type="ECO:0008006" key="4">
    <source>
        <dbReference type="Google" id="ProtNLM"/>
    </source>
</evidence>
<sequence>MAIALASAAVTAALAACSSQPAEEPEQAPAPLVEKVLDVPGFADFLTVDGDTVWATNDGRVEQWGVDGKIAATEMPRPCGTMALAADSLWVANCPDANLYRISTKDAKVQTIIETGIANPKGETNVVAGAGSIWVPSDAKGVISRIDPATDKVITTVEVDPGTFYLSYGLGALWAVSSDEQSLQKIDPASNAVVGKVALGKQPGFLTAGEGAVWVQEQGDGTVARVDPETMEVSGRVPVGENLIYGDIDTGGGSVWLRTTDDQVFAIIDPETMEVSERLGEAAGSGAIRYTPAGIWTSAHDNHTLSFWSRETAAEE</sequence>
<proteinExistence type="predicted"/>
<organism evidence="2 3">
    <name type="scientific">Croceicoccus mobilis</name>
    <dbReference type="NCBI Taxonomy" id="1703339"/>
    <lineage>
        <taxon>Bacteria</taxon>
        <taxon>Pseudomonadati</taxon>
        <taxon>Pseudomonadota</taxon>
        <taxon>Alphaproteobacteria</taxon>
        <taxon>Sphingomonadales</taxon>
        <taxon>Erythrobacteraceae</taxon>
        <taxon>Croceicoccus</taxon>
    </lineage>
</organism>
<dbReference type="InterPro" id="IPR011048">
    <property type="entry name" value="Haem_d1_sf"/>
</dbReference>
<comment type="caution">
    <text evidence="2">The sequence shown here is derived from an EMBL/GenBank/DDBJ whole genome shotgun (WGS) entry which is preliminary data.</text>
</comment>
<dbReference type="Proteomes" id="UP000612349">
    <property type="component" value="Unassembled WGS sequence"/>
</dbReference>
<accession>A0A916YYJ0</accession>
<dbReference type="PANTHER" id="PTHR47197:SF3">
    <property type="entry name" value="DIHYDRO-HEME D1 DEHYDROGENASE"/>
    <property type="match status" value="1"/>
</dbReference>
<protein>
    <recommendedName>
        <fullName evidence="4">YncE family protein</fullName>
    </recommendedName>
</protein>
<gene>
    <name evidence="2" type="ORF">GCM10010990_15880</name>
</gene>
<keyword evidence="1" id="KW-0732">Signal</keyword>
<reference evidence="2" key="1">
    <citation type="journal article" date="2014" name="Int. J. Syst. Evol. Microbiol.">
        <title>Complete genome sequence of Corynebacterium casei LMG S-19264T (=DSM 44701T), isolated from a smear-ripened cheese.</title>
        <authorList>
            <consortium name="US DOE Joint Genome Institute (JGI-PGF)"/>
            <person name="Walter F."/>
            <person name="Albersmeier A."/>
            <person name="Kalinowski J."/>
            <person name="Ruckert C."/>
        </authorList>
    </citation>
    <scope>NUCLEOTIDE SEQUENCE</scope>
    <source>
        <strain evidence="2">CGMCC 1.15360</strain>
    </source>
</reference>
<dbReference type="EMBL" id="BMIP01000003">
    <property type="protein sequence ID" value="GGD67194.1"/>
    <property type="molecule type" value="Genomic_DNA"/>
</dbReference>
<dbReference type="Gene3D" id="2.130.10.10">
    <property type="entry name" value="YVTN repeat-like/Quinoprotein amine dehydrogenase"/>
    <property type="match status" value="2"/>
</dbReference>
<name>A0A916YYJ0_9SPHN</name>
<reference evidence="2" key="2">
    <citation type="submission" date="2020-09" db="EMBL/GenBank/DDBJ databases">
        <authorList>
            <person name="Sun Q."/>
            <person name="Zhou Y."/>
        </authorList>
    </citation>
    <scope>NUCLEOTIDE SEQUENCE</scope>
    <source>
        <strain evidence="2">CGMCC 1.15360</strain>
    </source>
</reference>
<feature type="signal peptide" evidence="1">
    <location>
        <begin position="1"/>
        <end position="22"/>
    </location>
</feature>
<feature type="chain" id="PRO_5037573301" description="YncE family protein" evidence="1">
    <location>
        <begin position="23"/>
        <end position="316"/>
    </location>
</feature>
<dbReference type="AlphaFoldDB" id="A0A916YYJ0"/>
<keyword evidence="3" id="KW-1185">Reference proteome</keyword>
<dbReference type="InterPro" id="IPR051200">
    <property type="entry name" value="Host-pathogen_enzymatic-act"/>
</dbReference>
<evidence type="ECO:0000256" key="1">
    <source>
        <dbReference type="SAM" id="SignalP"/>
    </source>
</evidence>
<evidence type="ECO:0000313" key="3">
    <source>
        <dbReference type="Proteomes" id="UP000612349"/>
    </source>
</evidence>
<dbReference type="SUPFAM" id="SSF51004">
    <property type="entry name" value="C-terminal (heme d1) domain of cytochrome cd1-nitrite reductase"/>
    <property type="match status" value="1"/>
</dbReference>
<dbReference type="PANTHER" id="PTHR47197">
    <property type="entry name" value="PROTEIN NIRF"/>
    <property type="match status" value="1"/>
</dbReference>
<dbReference type="InterPro" id="IPR015943">
    <property type="entry name" value="WD40/YVTN_repeat-like_dom_sf"/>
</dbReference>
<evidence type="ECO:0000313" key="2">
    <source>
        <dbReference type="EMBL" id="GGD67194.1"/>
    </source>
</evidence>